<dbReference type="Pfam" id="PF04299">
    <property type="entry name" value="FMN_bind_2"/>
    <property type="match status" value="1"/>
</dbReference>
<evidence type="ECO:0000313" key="1">
    <source>
        <dbReference type="EMBL" id="PWS34347.1"/>
    </source>
</evidence>
<dbReference type="PANTHER" id="PTHR35802">
    <property type="entry name" value="PROTEASE SYNTHASE AND SPORULATION PROTEIN PAI 2"/>
    <property type="match status" value="1"/>
</dbReference>
<dbReference type="InterPro" id="IPR012349">
    <property type="entry name" value="Split_barrel_FMN-bd"/>
</dbReference>
<name>A0A317F8K5_9PROT</name>
<evidence type="ECO:0000313" key="2">
    <source>
        <dbReference type="Proteomes" id="UP000245765"/>
    </source>
</evidence>
<proteinExistence type="predicted"/>
<dbReference type="InterPro" id="IPR007396">
    <property type="entry name" value="TR_PAI2-type"/>
</dbReference>
<dbReference type="PIRSF" id="PIRSF010372">
    <property type="entry name" value="PaiB"/>
    <property type="match status" value="1"/>
</dbReference>
<dbReference type="RefSeq" id="WP_109873320.1">
    <property type="nucleotide sequence ID" value="NZ_QGNA01000007.1"/>
</dbReference>
<dbReference type="PANTHER" id="PTHR35802:SF1">
    <property type="entry name" value="PROTEASE SYNTHASE AND SPORULATION PROTEIN PAI 2"/>
    <property type="match status" value="1"/>
</dbReference>
<gene>
    <name evidence="1" type="ORF">DFH01_25330</name>
</gene>
<keyword evidence="2" id="KW-1185">Reference proteome</keyword>
<reference evidence="2" key="1">
    <citation type="submission" date="2018-05" db="EMBL/GenBank/DDBJ databases">
        <authorList>
            <person name="Du Z."/>
            <person name="Wang X."/>
        </authorList>
    </citation>
    <scope>NUCLEOTIDE SEQUENCE [LARGE SCALE GENOMIC DNA]</scope>
    <source>
        <strain evidence="2">CQN31</strain>
    </source>
</reference>
<protein>
    <submittedName>
        <fullName evidence="1">FMN-binding negative transcriptional regulator</fullName>
    </submittedName>
</protein>
<dbReference type="Proteomes" id="UP000245765">
    <property type="component" value="Unassembled WGS sequence"/>
</dbReference>
<dbReference type="SUPFAM" id="SSF50475">
    <property type="entry name" value="FMN-binding split barrel"/>
    <property type="match status" value="1"/>
</dbReference>
<dbReference type="AlphaFoldDB" id="A0A317F8K5"/>
<dbReference type="EMBL" id="QGNA01000007">
    <property type="protein sequence ID" value="PWS34347.1"/>
    <property type="molecule type" value="Genomic_DNA"/>
</dbReference>
<dbReference type="OrthoDB" id="9794948at2"/>
<organism evidence="1 2">
    <name type="scientific">Falsiroseomonas bella</name>
    <dbReference type="NCBI Taxonomy" id="2184016"/>
    <lineage>
        <taxon>Bacteria</taxon>
        <taxon>Pseudomonadati</taxon>
        <taxon>Pseudomonadota</taxon>
        <taxon>Alphaproteobacteria</taxon>
        <taxon>Acetobacterales</taxon>
        <taxon>Roseomonadaceae</taxon>
        <taxon>Falsiroseomonas</taxon>
    </lineage>
</organism>
<sequence length="218" mass="23283">MYVHPAFRTETADALAMLGARGFGLLVIADAAGLPHAVHIPFLAKLQADGLRIELHVARANPIHGLLTEAGRPALLAVQGPDAYLSPDWYDVPNQVPTWTYTAVHLSGTARTLPAEALPGHLERLSDAFEGRLAPKAPWRMEKVEPHRLEAMMRAIVGIEILVPAEGIEAQRKLIQHKGETEHRGAIAGLSARPDPAAHAVAALMGESLATKQAAKGA</sequence>
<accession>A0A317F8K5</accession>
<dbReference type="Gene3D" id="2.30.110.10">
    <property type="entry name" value="Electron Transport, Fmn-binding Protein, Chain A"/>
    <property type="match status" value="1"/>
</dbReference>
<comment type="caution">
    <text evidence="1">The sequence shown here is derived from an EMBL/GenBank/DDBJ whole genome shotgun (WGS) entry which is preliminary data.</text>
</comment>